<dbReference type="Pfam" id="PF14226">
    <property type="entry name" value="DIOX_N"/>
    <property type="match status" value="1"/>
</dbReference>
<reference evidence="6" key="1">
    <citation type="journal article" date="2018" name="Nat. Plants">
        <title>Whole-genome landscape of Medicago truncatula symbiotic genes.</title>
        <authorList>
            <person name="Pecrix Y."/>
            <person name="Staton S.E."/>
            <person name="Sallet E."/>
            <person name="Lelandais-Briere C."/>
            <person name="Moreau S."/>
            <person name="Carrere S."/>
            <person name="Blein T."/>
            <person name="Jardinaud M.F."/>
            <person name="Latrasse D."/>
            <person name="Zouine M."/>
            <person name="Zahm M."/>
            <person name="Kreplak J."/>
            <person name="Mayjonade B."/>
            <person name="Satge C."/>
            <person name="Perez M."/>
            <person name="Cauet S."/>
            <person name="Marande W."/>
            <person name="Chantry-Darmon C."/>
            <person name="Lopez-Roques C."/>
            <person name="Bouchez O."/>
            <person name="Berard A."/>
            <person name="Debelle F."/>
            <person name="Munos S."/>
            <person name="Bendahmane A."/>
            <person name="Berges H."/>
            <person name="Niebel A."/>
            <person name="Buitink J."/>
            <person name="Frugier F."/>
            <person name="Benhamed M."/>
            <person name="Crespi M."/>
            <person name="Gouzy J."/>
            <person name="Gamas P."/>
        </authorList>
    </citation>
    <scope>NUCLEOTIDE SEQUENCE [LARGE SCALE GENOMIC DNA]</scope>
    <source>
        <strain evidence="6">cv. Jemalong A17</strain>
    </source>
</reference>
<keyword evidence="3" id="KW-0472">Membrane</keyword>
<dbReference type="Gramene" id="rna18116">
    <property type="protein sequence ID" value="RHN69624.1"/>
    <property type="gene ID" value="gene18116"/>
</dbReference>
<keyword evidence="1" id="KW-0479">Metal-binding</keyword>
<dbReference type="InterPro" id="IPR027443">
    <property type="entry name" value="IPNS-like_sf"/>
</dbReference>
<evidence type="ECO:0000313" key="6">
    <source>
        <dbReference type="Proteomes" id="UP000265566"/>
    </source>
</evidence>
<protein>
    <submittedName>
        <fullName evidence="5">Putative non-heme dioxygenase domain, isopenicillin N synthase</fullName>
    </submittedName>
</protein>
<evidence type="ECO:0000256" key="2">
    <source>
        <dbReference type="ARBA" id="ARBA00023004"/>
    </source>
</evidence>
<dbReference type="EMBL" id="PSQE01000003">
    <property type="protein sequence ID" value="RHN69624.1"/>
    <property type="molecule type" value="Genomic_DNA"/>
</dbReference>
<feature type="transmembrane region" description="Helical" evidence="3">
    <location>
        <begin position="82"/>
        <end position="102"/>
    </location>
</feature>
<evidence type="ECO:0000256" key="3">
    <source>
        <dbReference type="SAM" id="Phobius"/>
    </source>
</evidence>
<dbReference type="GO" id="GO:0046872">
    <property type="term" value="F:metal ion binding"/>
    <property type="evidence" value="ECO:0007669"/>
    <property type="project" value="UniProtKB-KW"/>
</dbReference>
<accession>A0A396IYW2</accession>
<keyword evidence="3" id="KW-0812">Transmembrane</keyword>
<dbReference type="Proteomes" id="UP000265566">
    <property type="component" value="Chromosome 3"/>
</dbReference>
<dbReference type="Gene3D" id="2.60.120.330">
    <property type="entry name" value="B-lactam Antibiotic, Isopenicillin N Synthase, Chain"/>
    <property type="match status" value="1"/>
</dbReference>
<dbReference type="InterPro" id="IPR026992">
    <property type="entry name" value="DIOX_N"/>
</dbReference>
<keyword evidence="2" id="KW-0408">Iron</keyword>
<evidence type="ECO:0000256" key="1">
    <source>
        <dbReference type="ARBA" id="ARBA00022723"/>
    </source>
</evidence>
<dbReference type="GO" id="GO:0051213">
    <property type="term" value="F:dioxygenase activity"/>
    <property type="evidence" value="ECO:0007669"/>
    <property type="project" value="UniProtKB-KW"/>
</dbReference>
<sequence length="121" mass="13330">MASAPFISSSEPTKVDASNISSIKAFPIPSSYHSLAEPDDIVDVTEELAASIPVIDFSLLTSDDLKIHTKAVHELAKACSEWGFFMVTFSFLSLFLVVIQMINFHALRAHVTEIMIEILCE</sequence>
<dbReference type="SUPFAM" id="SSF51197">
    <property type="entry name" value="Clavaminate synthase-like"/>
    <property type="match status" value="1"/>
</dbReference>
<keyword evidence="3" id="KW-1133">Transmembrane helix</keyword>
<evidence type="ECO:0000313" key="5">
    <source>
        <dbReference type="EMBL" id="RHN69624.1"/>
    </source>
</evidence>
<name>A0A396IYW2_MEDTR</name>
<dbReference type="AlphaFoldDB" id="A0A396IYW2"/>
<comment type="caution">
    <text evidence="5">The sequence shown here is derived from an EMBL/GenBank/DDBJ whole genome shotgun (WGS) entry which is preliminary data.</text>
</comment>
<keyword evidence="5" id="KW-0560">Oxidoreductase</keyword>
<proteinExistence type="predicted"/>
<evidence type="ECO:0000259" key="4">
    <source>
        <dbReference type="Pfam" id="PF14226"/>
    </source>
</evidence>
<gene>
    <name evidence="5" type="ORF">MtrunA17_Chr3g0126751</name>
</gene>
<organism evidence="5 6">
    <name type="scientific">Medicago truncatula</name>
    <name type="common">Barrel medic</name>
    <name type="synonym">Medicago tribuloides</name>
    <dbReference type="NCBI Taxonomy" id="3880"/>
    <lineage>
        <taxon>Eukaryota</taxon>
        <taxon>Viridiplantae</taxon>
        <taxon>Streptophyta</taxon>
        <taxon>Embryophyta</taxon>
        <taxon>Tracheophyta</taxon>
        <taxon>Spermatophyta</taxon>
        <taxon>Magnoliopsida</taxon>
        <taxon>eudicotyledons</taxon>
        <taxon>Gunneridae</taxon>
        <taxon>Pentapetalae</taxon>
        <taxon>rosids</taxon>
        <taxon>fabids</taxon>
        <taxon>Fabales</taxon>
        <taxon>Fabaceae</taxon>
        <taxon>Papilionoideae</taxon>
        <taxon>50 kb inversion clade</taxon>
        <taxon>NPAAA clade</taxon>
        <taxon>Hologalegina</taxon>
        <taxon>IRL clade</taxon>
        <taxon>Trifolieae</taxon>
        <taxon>Medicago</taxon>
    </lineage>
</organism>
<feature type="domain" description="Non-haem dioxygenase N-terminal" evidence="4">
    <location>
        <begin position="52"/>
        <end position="89"/>
    </location>
</feature>
<keyword evidence="5" id="KW-0223">Dioxygenase</keyword>